<evidence type="ECO:0000313" key="2">
    <source>
        <dbReference type="EMBL" id="OEK06638.1"/>
    </source>
</evidence>
<dbReference type="Proteomes" id="UP000095552">
    <property type="component" value="Unassembled WGS sequence"/>
</dbReference>
<dbReference type="SUPFAM" id="SSF50630">
    <property type="entry name" value="Acid proteases"/>
    <property type="match status" value="1"/>
</dbReference>
<keyword evidence="2" id="KW-0378">Hydrolase</keyword>
<evidence type="ECO:0000313" key="3">
    <source>
        <dbReference type="Proteomes" id="UP000095552"/>
    </source>
</evidence>
<organism evidence="2 3">
    <name type="scientific">Roseivirga misakiensis</name>
    <dbReference type="NCBI Taxonomy" id="1563681"/>
    <lineage>
        <taxon>Bacteria</taxon>
        <taxon>Pseudomonadati</taxon>
        <taxon>Bacteroidota</taxon>
        <taxon>Cytophagia</taxon>
        <taxon>Cytophagales</taxon>
        <taxon>Roseivirgaceae</taxon>
        <taxon>Roseivirga</taxon>
    </lineage>
</organism>
<dbReference type="PANTHER" id="PTHR38037:SF2">
    <property type="entry name" value="ATP-DEPENDENT ZINC PROTEASE DOMAIN-CONTAINING PROTEIN-RELATED"/>
    <property type="match status" value="1"/>
</dbReference>
<dbReference type="Pfam" id="PF05618">
    <property type="entry name" value="Zn_protease"/>
    <property type="match status" value="1"/>
</dbReference>
<comment type="caution">
    <text evidence="2">The sequence shown here is derived from an EMBL/GenBank/DDBJ whole genome shotgun (WGS) entry which is preliminary data.</text>
</comment>
<gene>
    <name evidence="2" type="ORF">BFP71_02935</name>
</gene>
<dbReference type="InterPro" id="IPR008503">
    <property type="entry name" value="Asp_endopeptidase"/>
</dbReference>
<dbReference type="GO" id="GO:0006508">
    <property type="term" value="P:proteolysis"/>
    <property type="evidence" value="ECO:0007669"/>
    <property type="project" value="UniProtKB-KW"/>
</dbReference>
<dbReference type="OrthoDB" id="9782977at2"/>
<dbReference type="Gene3D" id="2.40.70.10">
    <property type="entry name" value="Acid Proteases"/>
    <property type="match status" value="1"/>
</dbReference>
<dbReference type="GO" id="GO:0008233">
    <property type="term" value="F:peptidase activity"/>
    <property type="evidence" value="ECO:0007669"/>
    <property type="project" value="UniProtKB-KW"/>
</dbReference>
<dbReference type="EMBL" id="MDGQ01000003">
    <property type="protein sequence ID" value="OEK06638.1"/>
    <property type="molecule type" value="Genomic_DNA"/>
</dbReference>
<keyword evidence="3" id="KW-1185">Reference proteome</keyword>
<sequence length="148" mass="16921">MSKKLKTIGRSDIVDLPDLNLSDIKAKVDTGAYTSSINCSRVKLKEVDGIKTLSFYIPGSRIHEKKARKFTTTQFQKRKIRSSNGMTESRYVIKTRLIIFGKERKLELSLADRSKMKFPILLGRKFLTDRFIVDVSVKDISYNLKIGS</sequence>
<dbReference type="RefSeq" id="WP_069833950.1">
    <property type="nucleotide sequence ID" value="NZ_MDGQ01000003.1"/>
</dbReference>
<feature type="domain" description="Retropepsin-like aspartic endopeptidase" evidence="1">
    <location>
        <begin position="9"/>
        <end position="140"/>
    </location>
</feature>
<name>A0A1E5T5L9_9BACT</name>
<proteinExistence type="predicted"/>
<evidence type="ECO:0000259" key="1">
    <source>
        <dbReference type="Pfam" id="PF05618"/>
    </source>
</evidence>
<protein>
    <submittedName>
        <fullName evidence="2">ATP-dependent zinc protease</fullName>
    </submittedName>
</protein>
<dbReference type="AlphaFoldDB" id="A0A1E5T5L9"/>
<dbReference type="InterPro" id="IPR021109">
    <property type="entry name" value="Peptidase_aspartic_dom_sf"/>
</dbReference>
<reference evidence="2 3" key="1">
    <citation type="submission" date="2016-08" db="EMBL/GenBank/DDBJ databases">
        <title>Draft genome of Fabibacter sp. strain SK-8.</title>
        <authorList>
            <person name="Wong S.-K."/>
            <person name="Hamasaki K."/>
            <person name="Yoshizawa S."/>
        </authorList>
    </citation>
    <scope>NUCLEOTIDE SEQUENCE [LARGE SCALE GENOMIC DNA]</scope>
    <source>
        <strain evidence="2 3">SK-8</strain>
    </source>
</reference>
<dbReference type="PANTHER" id="PTHR38037">
    <property type="entry name" value="ZN_PROTEASE DOMAIN-CONTAINING PROTEIN"/>
    <property type="match status" value="1"/>
</dbReference>
<accession>A0A1E5T5L9</accession>
<dbReference type="STRING" id="1563681.BFP71_02935"/>
<keyword evidence="2" id="KW-0645">Protease</keyword>